<keyword evidence="3" id="KW-1185">Reference proteome</keyword>
<keyword evidence="1" id="KW-1133">Transmembrane helix</keyword>
<dbReference type="OrthoDB" id="2083322at2"/>
<dbReference type="AlphaFoldDB" id="A0A6I5ZLZ3"/>
<name>A0A6I5ZLZ3_9FIRM</name>
<keyword evidence="1" id="KW-0812">Transmembrane</keyword>
<evidence type="ECO:0000313" key="3">
    <source>
        <dbReference type="Proteomes" id="UP000425916"/>
    </source>
</evidence>
<dbReference type="RefSeq" id="WP_156271310.1">
    <property type="nucleotide sequence ID" value="NZ_CP046244.1"/>
</dbReference>
<keyword evidence="1" id="KW-0472">Membrane</keyword>
<organism evidence="2 3">
    <name type="scientific">Neomoorella glycerini</name>
    <dbReference type="NCBI Taxonomy" id="55779"/>
    <lineage>
        <taxon>Bacteria</taxon>
        <taxon>Bacillati</taxon>
        <taxon>Bacillota</taxon>
        <taxon>Clostridia</taxon>
        <taxon>Neomoorellales</taxon>
        <taxon>Neomoorellaceae</taxon>
        <taxon>Neomoorella</taxon>
    </lineage>
</organism>
<dbReference type="EMBL" id="CP046244">
    <property type="protein sequence ID" value="QGP90853.1"/>
    <property type="molecule type" value="Genomic_DNA"/>
</dbReference>
<dbReference type="Pfam" id="PF04976">
    <property type="entry name" value="DmsC"/>
    <property type="match status" value="1"/>
</dbReference>
<evidence type="ECO:0000313" key="2">
    <source>
        <dbReference type="EMBL" id="QGP90853.1"/>
    </source>
</evidence>
<dbReference type="InterPro" id="IPR007059">
    <property type="entry name" value="DmsC"/>
</dbReference>
<reference evidence="2 3" key="1">
    <citation type="submission" date="2019-11" db="EMBL/GenBank/DDBJ databases">
        <title>Genome sequence of Moorella glycerini DSM11254.</title>
        <authorList>
            <person name="Poehlein A."/>
            <person name="Boeer T."/>
            <person name="Daniel R."/>
        </authorList>
    </citation>
    <scope>NUCLEOTIDE SEQUENCE [LARGE SCALE GENOMIC DNA]</scope>
    <source>
        <strain evidence="2 3">DSM 11254</strain>
    </source>
</reference>
<feature type="transmembrane region" description="Helical" evidence="1">
    <location>
        <begin position="39"/>
        <end position="59"/>
    </location>
</feature>
<dbReference type="GO" id="GO:0019645">
    <property type="term" value="P:anaerobic electron transport chain"/>
    <property type="evidence" value="ECO:0007669"/>
    <property type="project" value="InterPro"/>
</dbReference>
<gene>
    <name evidence="2" type="ORF">MGLY_01650</name>
</gene>
<dbReference type="Proteomes" id="UP000425916">
    <property type="component" value="Chromosome"/>
</dbReference>
<proteinExistence type="predicted"/>
<feature type="transmembrane region" description="Helical" evidence="1">
    <location>
        <begin position="6"/>
        <end position="27"/>
    </location>
</feature>
<protein>
    <submittedName>
        <fullName evidence="2">DMSO reductase anchor subunit (DmsC)</fullName>
    </submittedName>
</protein>
<dbReference type="GO" id="GO:0009390">
    <property type="term" value="C:dimethyl sulfoxide reductase complex"/>
    <property type="evidence" value="ECO:0007669"/>
    <property type="project" value="TreeGrafter"/>
</dbReference>
<feature type="transmembrane region" description="Helical" evidence="1">
    <location>
        <begin position="79"/>
        <end position="96"/>
    </location>
</feature>
<sequence length="273" mass="29306">MTNWEWPLVFFTILAQMAVGYLVMVVPGAAGKANPKWTYLLPAGLLATAMVISLGHLGHPENAYRALTHLASSWLSREVLLFSLCFLLLLVAFLAAKGGNQAQERLAAVLALASGLLGVLASALIYVLPARPAWYNFHTVLAFFLTAFLLGPALGMCFEQVLPGLTPWQEGRVAGRALALLLLLSIISSLSYLTFLAAAGPEARLTLTTLLASPWWWLRVLAGWLAPLAVSYQLRRQEGGSLSLSLALLVLLLVGELIGRALFYGTAVPLAIG</sequence>
<dbReference type="GO" id="GO:0005886">
    <property type="term" value="C:plasma membrane"/>
    <property type="evidence" value="ECO:0007669"/>
    <property type="project" value="TreeGrafter"/>
</dbReference>
<feature type="transmembrane region" description="Helical" evidence="1">
    <location>
        <begin position="246"/>
        <end position="272"/>
    </location>
</feature>
<dbReference type="PANTHER" id="PTHR38095:SF2">
    <property type="entry name" value="ANAEROBIC DIMETHYL SULFOXIDE REDUCTASE CHAIN C"/>
    <property type="match status" value="1"/>
</dbReference>
<feature type="transmembrane region" description="Helical" evidence="1">
    <location>
        <begin position="108"/>
        <end position="128"/>
    </location>
</feature>
<feature type="transmembrane region" description="Helical" evidence="1">
    <location>
        <begin position="177"/>
        <end position="195"/>
    </location>
</feature>
<accession>A0A6I5ZLZ3</accession>
<dbReference type="PANTHER" id="PTHR38095">
    <property type="entry name" value="ANAEROBIC DIMETHYL SULFOXIDE REDUCTASE CHAIN YNFH"/>
    <property type="match status" value="1"/>
</dbReference>
<dbReference type="GO" id="GO:0009389">
    <property type="term" value="F:dimethyl sulfoxide reductase activity"/>
    <property type="evidence" value="ECO:0007669"/>
    <property type="project" value="TreeGrafter"/>
</dbReference>
<evidence type="ECO:0000256" key="1">
    <source>
        <dbReference type="SAM" id="Phobius"/>
    </source>
</evidence>
<feature type="transmembrane region" description="Helical" evidence="1">
    <location>
        <begin position="134"/>
        <end position="156"/>
    </location>
</feature>